<feature type="compositionally biased region" description="Polar residues" evidence="13">
    <location>
        <begin position="18"/>
        <end position="32"/>
    </location>
</feature>
<keyword evidence="10" id="KW-0234">DNA repair</keyword>
<evidence type="ECO:0000256" key="2">
    <source>
        <dbReference type="ARBA" id="ARBA00004286"/>
    </source>
</evidence>
<feature type="region of interest" description="Disordered" evidence="13">
    <location>
        <begin position="1"/>
        <end position="101"/>
    </location>
</feature>
<keyword evidence="9" id="KW-0233">DNA recombination</keyword>
<evidence type="ECO:0000313" key="15">
    <source>
        <dbReference type="EMBL" id="CAJ1965880.1"/>
    </source>
</evidence>
<dbReference type="GO" id="GO:0003697">
    <property type="term" value="F:single-stranded DNA binding"/>
    <property type="evidence" value="ECO:0007669"/>
    <property type="project" value="TreeGrafter"/>
</dbReference>
<evidence type="ECO:0000256" key="3">
    <source>
        <dbReference type="ARBA" id="ARBA00006793"/>
    </source>
</evidence>
<comment type="subcellular location">
    <subcellularLocation>
        <location evidence="2">Chromosome</location>
    </subcellularLocation>
    <subcellularLocation>
        <location evidence="1">Nucleus</location>
    </subcellularLocation>
</comment>
<sequence length="1197" mass="136444">MSTNVLLKKKKNKPVFIGNSNLDSSTMVSQTAARPAAKREFPYVSSEDASPPKKRRGENSADGKENNGVDRPSVADDLAERQSEHRDSLLAGRHRNEQGKPPEAGVIREIYVENFMCHKKLRVQLCRNVNFIHGQNGSGKSAILAAIQICLGAGARRTHRARNLKDLVRKDSNCNAAKVQVTLLNRGDDAYQHELYGDAITVERTIAVRGGYNGYKLYNHDMEEISRNKKDLDEMLDKLNIQVENPCAILDQEDAKKFLTGKASDKYEFFMRATELERLDRKYAATLDMVRDLDNQSTRLNGALETYIEQANDAKKRHKEFQKIEELENKKETCEELYAWSLYNDAHEKLVEKREERDAFQAKAQKKIEELSQAEGAAQGPDEEETNRRNNLDRLTREADEQAGQKQNLEVDLKRASEPYKALSRRLKETRKDIGSAERSLASAKQQLESKRAEILARAGSAESEAAGRTKRLQDAEARLANAKEDRDRIRQAVSDSRKAYDELEPQVEQARHEVSAGEKRLMALNSRIRELEKSGNSSINIFGRRCGAVHDMVQKARFQGPVLGPIGAFVKIAPGKEMYAPLAELAIGSGMLDRFIVTNDNDRKILQGIRRKIGCQHDCGILQIHPHAKYSVQPPPVDGIDTVASVLQISNDLVYNSLVDYCKIEEKALSKSKKESEDLLLHRGNDGRLAVRGRIKTVFFLPKGDSWNVKNGTLGMSSNEKQLRQTIGVDKSKAIAETRNEMQAVQHEVNQHRREDNRLNHEHTESMKEWNKGKGQLRKVEKELDKARRDIESLQEDEIQASNFDTDTSEHEQLVTDEQATVDALKDNEVALIDQLQGLEPGIEELKSKLNETKARNERVMQDMTAAEEDLANYIQHLSQRQEKLEKKRNKVKQYEEIIEKKNIQINESDDQAKSYLLTAKTLAFHRQKKDSLDEAAADSEWSQEPTHADLEGIERPDQSQMKKDPKYYKTRLERLKERLQTERERRNAMNEDPIEAYEKYIRAQKLLESKMEQIKEIDETSKNLKSDWNKRKQRWRQFRQHIALTTDGKFNEILNDKGSSGTVEFNHKDATLNLCVQKDATDANSQQKDVKALSGGERSYTTIALLLALGESLETPFRVLDEFDVFLDPVTRKTVIDTLILMAKKMNHRQFIFITPQDVSNVDADPMLKIIKMTPPTRRDVAGAPIQQVLEFSQN</sequence>
<comment type="similarity">
    <text evidence="3">Belongs to the SMC family. SMC6 subfamily.</text>
</comment>
<gene>
    <name evidence="15" type="ORF">CYCCA115_LOCUS21468</name>
</gene>
<name>A0AAD2G7S0_9STRA</name>
<evidence type="ECO:0000256" key="8">
    <source>
        <dbReference type="ARBA" id="ARBA00023054"/>
    </source>
</evidence>
<evidence type="ECO:0000256" key="13">
    <source>
        <dbReference type="SAM" id="MobiDB-lite"/>
    </source>
</evidence>
<keyword evidence="4" id="KW-0158">Chromosome</keyword>
<dbReference type="InterPro" id="IPR038729">
    <property type="entry name" value="Rad50/SbcC_AAA"/>
</dbReference>
<comment type="caution">
    <text evidence="15">The sequence shown here is derived from an EMBL/GenBank/DDBJ whole genome shotgun (WGS) entry which is preliminary data.</text>
</comment>
<evidence type="ECO:0000256" key="4">
    <source>
        <dbReference type="ARBA" id="ARBA00022454"/>
    </source>
</evidence>
<feature type="domain" description="Rad50/SbcC-type AAA" evidence="14">
    <location>
        <begin position="110"/>
        <end position="336"/>
    </location>
</feature>
<keyword evidence="6" id="KW-0227">DNA damage</keyword>
<feature type="region of interest" description="Disordered" evidence="13">
    <location>
        <begin position="362"/>
        <end position="389"/>
    </location>
</feature>
<keyword evidence="11" id="KW-0539">Nucleus</keyword>
<dbReference type="GO" id="GO:0005634">
    <property type="term" value="C:nucleus"/>
    <property type="evidence" value="ECO:0007669"/>
    <property type="project" value="UniProtKB-SubCell"/>
</dbReference>
<evidence type="ECO:0000256" key="1">
    <source>
        <dbReference type="ARBA" id="ARBA00004123"/>
    </source>
</evidence>
<proteinExistence type="inferred from homology"/>
<accession>A0AAD2G7S0</accession>
<evidence type="ECO:0000256" key="10">
    <source>
        <dbReference type="ARBA" id="ARBA00023204"/>
    </source>
</evidence>
<evidence type="ECO:0000256" key="9">
    <source>
        <dbReference type="ARBA" id="ARBA00023172"/>
    </source>
</evidence>
<dbReference type="Gene3D" id="3.40.50.300">
    <property type="entry name" value="P-loop containing nucleotide triphosphate hydrolases"/>
    <property type="match status" value="2"/>
</dbReference>
<reference evidence="15" key="1">
    <citation type="submission" date="2023-08" db="EMBL/GenBank/DDBJ databases">
        <authorList>
            <person name="Audoor S."/>
            <person name="Bilcke G."/>
        </authorList>
    </citation>
    <scope>NUCLEOTIDE SEQUENCE</scope>
</reference>
<dbReference type="EMBL" id="CAKOGP040002236">
    <property type="protein sequence ID" value="CAJ1965880.1"/>
    <property type="molecule type" value="Genomic_DNA"/>
</dbReference>
<dbReference type="GO" id="GO:0035861">
    <property type="term" value="C:site of double-strand break"/>
    <property type="evidence" value="ECO:0007669"/>
    <property type="project" value="TreeGrafter"/>
</dbReference>
<feature type="coiled-coil region" evidence="12">
    <location>
        <begin position="736"/>
        <end position="798"/>
    </location>
</feature>
<keyword evidence="7" id="KW-0067">ATP-binding</keyword>
<evidence type="ECO:0000256" key="5">
    <source>
        <dbReference type="ARBA" id="ARBA00022741"/>
    </source>
</evidence>
<dbReference type="SUPFAM" id="SSF52540">
    <property type="entry name" value="P-loop containing nucleoside triphosphate hydrolases"/>
    <property type="match status" value="1"/>
</dbReference>
<dbReference type="GO" id="GO:0000724">
    <property type="term" value="P:double-strand break repair via homologous recombination"/>
    <property type="evidence" value="ECO:0007669"/>
    <property type="project" value="TreeGrafter"/>
</dbReference>
<keyword evidence="5" id="KW-0547">Nucleotide-binding</keyword>
<feature type="compositionally biased region" description="Basic and acidic residues" evidence="13">
    <location>
        <begin position="57"/>
        <end position="68"/>
    </location>
</feature>
<dbReference type="Gene3D" id="1.10.287.1490">
    <property type="match status" value="1"/>
</dbReference>
<feature type="coiled-coil region" evidence="12">
    <location>
        <begin position="971"/>
        <end position="1029"/>
    </location>
</feature>
<dbReference type="GO" id="GO:0003684">
    <property type="term" value="F:damaged DNA binding"/>
    <property type="evidence" value="ECO:0007669"/>
    <property type="project" value="TreeGrafter"/>
</dbReference>
<evidence type="ECO:0000256" key="12">
    <source>
        <dbReference type="SAM" id="Coils"/>
    </source>
</evidence>
<dbReference type="SUPFAM" id="SSF57997">
    <property type="entry name" value="Tropomyosin"/>
    <property type="match status" value="1"/>
</dbReference>
<evidence type="ECO:0000313" key="16">
    <source>
        <dbReference type="Proteomes" id="UP001295423"/>
    </source>
</evidence>
<keyword evidence="16" id="KW-1185">Reference proteome</keyword>
<evidence type="ECO:0000256" key="11">
    <source>
        <dbReference type="ARBA" id="ARBA00023242"/>
    </source>
</evidence>
<protein>
    <recommendedName>
        <fullName evidence="14">Rad50/SbcC-type AAA domain-containing protein</fullName>
    </recommendedName>
</protein>
<evidence type="ECO:0000256" key="7">
    <source>
        <dbReference type="ARBA" id="ARBA00022840"/>
    </source>
</evidence>
<feature type="compositionally biased region" description="Basic and acidic residues" evidence="13">
    <location>
        <begin position="948"/>
        <end position="965"/>
    </location>
</feature>
<dbReference type="GO" id="GO:0030915">
    <property type="term" value="C:Smc5-Smc6 complex"/>
    <property type="evidence" value="ECO:0007669"/>
    <property type="project" value="TreeGrafter"/>
</dbReference>
<dbReference type="PANTHER" id="PTHR19306:SF6">
    <property type="entry name" value="STRUCTURAL MAINTENANCE OF CHROMOSOMES PROTEIN 6"/>
    <property type="match status" value="1"/>
</dbReference>
<organism evidence="15 16">
    <name type="scientific">Cylindrotheca closterium</name>
    <dbReference type="NCBI Taxonomy" id="2856"/>
    <lineage>
        <taxon>Eukaryota</taxon>
        <taxon>Sar</taxon>
        <taxon>Stramenopiles</taxon>
        <taxon>Ochrophyta</taxon>
        <taxon>Bacillariophyta</taxon>
        <taxon>Bacillariophyceae</taxon>
        <taxon>Bacillariophycidae</taxon>
        <taxon>Bacillariales</taxon>
        <taxon>Bacillariaceae</taxon>
        <taxon>Cylindrotheca</taxon>
    </lineage>
</organism>
<dbReference type="InterPro" id="IPR027417">
    <property type="entry name" value="P-loop_NTPase"/>
</dbReference>
<dbReference type="GO" id="GO:0005524">
    <property type="term" value="F:ATP binding"/>
    <property type="evidence" value="ECO:0007669"/>
    <property type="project" value="UniProtKB-KW"/>
</dbReference>
<keyword evidence="8 12" id="KW-0175">Coiled coil</keyword>
<dbReference type="Proteomes" id="UP001295423">
    <property type="component" value="Unassembled WGS sequence"/>
</dbReference>
<dbReference type="PANTHER" id="PTHR19306">
    <property type="entry name" value="STRUCTURAL MAINTENANCE OF CHROMOSOMES 5,6 SMC5, SMC6"/>
    <property type="match status" value="1"/>
</dbReference>
<dbReference type="GO" id="GO:0016887">
    <property type="term" value="F:ATP hydrolysis activity"/>
    <property type="evidence" value="ECO:0007669"/>
    <property type="project" value="InterPro"/>
</dbReference>
<evidence type="ECO:0000259" key="14">
    <source>
        <dbReference type="Pfam" id="PF13476"/>
    </source>
</evidence>
<feature type="region of interest" description="Disordered" evidence="13">
    <location>
        <begin position="933"/>
        <end position="965"/>
    </location>
</feature>
<feature type="compositionally biased region" description="Basic and acidic residues" evidence="13">
    <location>
        <begin position="78"/>
        <end position="100"/>
    </location>
</feature>
<dbReference type="Pfam" id="PF13476">
    <property type="entry name" value="AAA_23"/>
    <property type="match status" value="1"/>
</dbReference>
<evidence type="ECO:0000256" key="6">
    <source>
        <dbReference type="ARBA" id="ARBA00022763"/>
    </source>
</evidence>
<dbReference type="AlphaFoldDB" id="A0AAD2G7S0"/>
<feature type="coiled-coil region" evidence="12">
    <location>
        <begin position="844"/>
        <end position="913"/>
    </location>
</feature>